<dbReference type="PANTHER" id="PTHR30273">
    <property type="entry name" value="PERIPLASMIC SIGNAL SENSOR AND SIGMA FACTOR ACTIVATOR FECR-RELATED"/>
    <property type="match status" value="1"/>
</dbReference>
<dbReference type="Pfam" id="PF04773">
    <property type="entry name" value="FecR"/>
    <property type="match status" value="1"/>
</dbReference>
<keyword evidence="1" id="KW-0812">Transmembrane</keyword>
<dbReference type="GeneID" id="61275797"/>
<proteinExistence type="predicted"/>
<gene>
    <name evidence="4" type="ORF">DWW24_09465</name>
    <name evidence="5" type="ORF">DXA53_02990</name>
</gene>
<evidence type="ECO:0000313" key="5">
    <source>
        <dbReference type="EMBL" id="RGY09265.1"/>
    </source>
</evidence>
<dbReference type="RefSeq" id="WP_013612744.1">
    <property type="nucleotide sequence ID" value="NZ_JADNHN010000002.1"/>
</dbReference>
<evidence type="ECO:0000259" key="3">
    <source>
        <dbReference type="Pfam" id="PF16344"/>
    </source>
</evidence>
<dbReference type="InterPro" id="IPR012373">
    <property type="entry name" value="Ferrdict_sens_TM"/>
</dbReference>
<dbReference type="EMBL" id="QSCO01000003">
    <property type="protein sequence ID" value="RGY09265.1"/>
    <property type="molecule type" value="Genomic_DNA"/>
</dbReference>
<accession>A0A413IFM9</accession>
<feature type="domain" description="Protein FecR C-terminal" evidence="3">
    <location>
        <begin position="313"/>
        <end position="382"/>
    </location>
</feature>
<dbReference type="InterPro" id="IPR032508">
    <property type="entry name" value="FecR_C"/>
</dbReference>
<dbReference type="Proteomes" id="UP000283426">
    <property type="component" value="Unassembled WGS sequence"/>
</dbReference>
<dbReference type="EMBL" id="QRYW01000018">
    <property type="protein sequence ID" value="RGV26370.1"/>
    <property type="molecule type" value="Genomic_DNA"/>
</dbReference>
<comment type="caution">
    <text evidence="5">The sequence shown here is derived from an EMBL/GenBank/DDBJ whole genome shotgun (WGS) entry which is preliminary data.</text>
</comment>
<dbReference type="Pfam" id="PF16344">
    <property type="entry name" value="FecR_C"/>
    <property type="match status" value="1"/>
</dbReference>
<feature type="transmembrane region" description="Helical" evidence="1">
    <location>
        <begin position="81"/>
        <end position="99"/>
    </location>
</feature>
<dbReference type="PIRSF" id="PIRSF018266">
    <property type="entry name" value="FecR"/>
    <property type="match status" value="1"/>
</dbReference>
<dbReference type="AlphaFoldDB" id="A0A413IFM9"/>
<dbReference type="Gene3D" id="2.60.120.1440">
    <property type="match status" value="1"/>
</dbReference>
<evidence type="ECO:0000313" key="7">
    <source>
        <dbReference type="Proteomes" id="UP000284434"/>
    </source>
</evidence>
<keyword evidence="1" id="KW-0472">Membrane</keyword>
<keyword evidence="1" id="KW-1133">Transmembrane helix</keyword>
<dbReference type="FunFam" id="2.60.120.1440:FF:000001">
    <property type="entry name" value="Putative anti-sigma factor"/>
    <property type="match status" value="1"/>
</dbReference>
<dbReference type="InterPro" id="IPR006860">
    <property type="entry name" value="FecR"/>
</dbReference>
<evidence type="ECO:0000256" key="1">
    <source>
        <dbReference type="SAM" id="Phobius"/>
    </source>
</evidence>
<dbReference type="Gene3D" id="3.55.50.30">
    <property type="match status" value="1"/>
</dbReference>
<dbReference type="PANTHER" id="PTHR30273:SF2">
    <property type="entry name" value="PROTEIN FECR"/>
    <property type="match status" value="1"/>
</dbReference>
<protein>
    <submittedName>
        <fullName evidence="5">DUF4974 domain-containing protein</fullName>
    </submittedName>
</protein>
<dbReference type="Proteomes" id="UP000284434">
    <property type="component" value="Unassembled WGS sequence"/>
</dbReference>
<feature type="domain" description="FecR protein" evidence="2">
    <location>
        <begin position="174"/>
        <end position="269"/>
    </location>
</feature>
<evidence type="ECO:0000313" key="6">
    <source>
        <dbReference type="Proteomes" id="UP000283426"/>
    </source>
</evidence>
<dbReference type="GO" id="GO:0016989">
    <property type="term" value="F:sigma factor antagonist activity"/>
    <property type="evidence" value="ECO:0007669"/>
    <property type="project" value="TreeGrafter"/>
</dbReference>
<reference evidence="6 7" key="1">
    <citation type="submission" date="2018-08" db="EMBL/GenBank/DDBJ databases">
        <title>A genome reference for cultivated species of the human gut microbiota.</title>
        <authorList>
            <person name="Zou Y."/>
            <person name="Xue W."/>
            <person name="Luo G."/>
        </authorList>
    </citation>
    <scope>NUCLEOTIDE SEQUENCE [LARGE SCALE GENOMIC DNA]</scope>
    <source>
        <strain evidence="4 6">AF14-6AC</strain>
        <strain evidence="5 7">OF03-11</strain>
    </source>
</reference>
<name>A0A413IFM9_9BACT</name>
<organism evidence="5 7">
    <name type="scientific">Odoribacter splanchnicus</name>
    <dbReference type="NCBI Taxonomy" id="28118"/>
    <lineage>
        <taxon>Bacteria</taxon>
        <taxon>Pseudomonadati</taxon>
        <taxon>Bacteroidota</taxon>
        <taxon>Bacteroidia</taxon>
        <taxon>Bacteroidales</taxon>
        <taxon>Odoribacteraceae</taxon>
        <taxon>Odoribacter</taxon>
    </lineage>
</organism>
<sequence>MNISDPKQQIQDYLAGQMSPEEEKQFDSWLKQNPEGQKLFKQSAKDYQAIRWAGQWDKPDEKQAYAQLQQRLHKHRLYSGLWKYAALFFLLLGCGIFFWQRHIPQPLPLASVESRANHKFPTLTLSNGQQVLLADTLQIISGSSSKVNILQHDSGSLSYTPIRDTVPIKITYHTLTVPKGCEFSLTLSDGSRVWLNAGSKLKYPEVFAGDHREVYLEGEAYFEVARNEQASFSVYTRDMNLQVLGTSFNIKAYPDETETVTTLLSGSIEQHYPSSRQTLKLLPSQQSHFDCHTGNLQILEADPEEVLAWKNGKFIARDKTLEEIFRELTRWYDFEVVFTRPALRQLRFHLHTNRYASIREILDNLQSTNGIHFSYIGNKIYISQ</sequence>
<evidence type="ECO:0000259" key="2">
    <source>
        <dbReference type="Pfam" id="PF04773"/>
    </source>
</evidence>
<evidence type="ECO:0000313" key="4">
    <source>
        <dbReference type="EMBL" id="RGV26370.1"/>
    </source>
</evidence>